<comment type="caution">
    <text evidence="1">The sequence shown here is derived from an EMBL/GenBank/DDBJ whole genome shotgun (WGS) entry which is preliminary data.</text>
</comment>
<keyword evidence="2" id="KW-1185">Reference proteome</keyword>
<name>A0ACC2RNB9_9FUNG</name>
<accession>A0ACC2RNB9</accession>
<proteinExistence type="predicted"/>
<gene>
    <name evidence="1" type="ORF">DSO57_1004200</name>
</gene>
<reference evidence="1" key="1">
    <citation type="submission" date="2022-04" db="EMBL/GenBank/DDBJ databases">
        <title>Genome of the entomopathogenic fungus Entomophthora muscae.</title>
        <authorList>
            <person name="Elya C."/>
            <person name="Lovett B.R."/>
            <person name="Lee E."/>
            <person name="Macias A.M."/>
            <person name="Hajek A.E."/>
            <person name="De Bivort B.L."/>
            <person name="Kasson M.T."/>
            <person name="De Fine Licht H.H."/>
            <person name="Stajich J.E."/>
        </authorList>
    </citation>
    <scope>NUCLEOTIDE SEQUENCE</scope>
    <source>
        <strain evidence="1">Berkeley</strain>
    </source>
</reference>
<sequence length="394" mass="43650">MKDLNRSGATATKTKKFPKGTKDPAPQAGIRKLKSVSKATKQDSNPAKKALVGNEEIHIFLEFISTGFFRASPLKNLVLASKFHEEFSTQQAELVKPALKNLRAFLDSELPSLDIQACLMKDPDTSNLKFQDCSLKTREARGWVSTLPTSSTNQEFAAIGIEVDLQMQLSSIESSESRRLAEYATPGSSPLASFAQDKILIVILTGLNEAGDLDSSLVLAKGSPGAVGLSMRWLEMFCDARVSQFYMAPHQMQDILVSSLVTIIRHHYEALASTNLIESPKAELKFQFPPGLFPHKELDSLTVGLPWTSILSVWDTLFPKTPLPDEFASHCEGLIACLEDIFHELCGISLKELLLRQFGTPLLLVRCHGKLKFIARYPKECYIRLIDLLISLAK</sequence>
<dbReference type="EMBL" id="QTSX02007110">
    <property type="protein sequence ID" value="KAJ9051460.1"/>
    <property type="molecule type" value="Genomic_DNA"/>
</dbReference>
<organism evidence="1 2">
    <name type="scientific">Entomophthora muscae</name>
    <dbReference type="NCBI Taxonomy" id="34485"/>
    <lineage>
        <taxon>Eukaryota</taxon>
        <taxon>Fungi</taxon>
        <taxon>Fungi incertae sedis</taxon>
        <taxon>Zoopagomycota</taxon>
        <taxon>Entomophthoromycotina</taxon>
        <taxon>Entomophthoromycetes</taxon>
        <taxon>Entomophthorales</taxon>
        <taxon>Entomophthoraceae</taxon>
        <taxon>Entomophthora</taxon>
    </lineage>
</organism>
<evidence type="ECO:0000313" key="1">
    <source>
        <dbReference type="EMBL" id="KAJ9051460.1"/>
    </source>
</evidence>
<dbReference type="Proteomes" id="UP001165960">
    <property type="component" value="Unassembled WGS sequence"/>
</dbReference>
<evidence type="ECO:0000313" key="2">
    <source>
        <dbReference type="Proteomes" id="UP001165960"/>
    </source>
</evidence>
<protein>
    <submittedName>
        <fullName evidence="1">Uncharacterized protein</fullName>
    </submittedName>
</protein>